<dbReference type="EMBL" id="PCWA01000101">
    <property type="protein sequence ID" value="PIQ88487.1"/>
    <property type="molecule type" value="Genomic_DNA"/>
</dbReference>
<name>A0A2H0LVV9_9BACT</name>
<proteinExistence type="predicted"/>
<reference evidence="1 2" key="1">
    <citation type="submission" date="2017-09" db="EMBL/GenBank/DDBJ databases">
        <title>Depth-based differentiation of microbial function through sediment-hosted aquifers and enrichment of novel symbionts in the deep terrestrial subsurface.</title>
        <authorList>
            <person name="Probst A.J."/>
            <person name="Ladd B."/>
            <person name="Jarett J.K."/>
            <person name="Geller-Mcgrath D.E."/>
            <person name="Sieber C.M."/>
            <person name="Emerson J.B."/>
            <person name="Anantharaman K."/>
            <person name="Thomas B.C."/>
            <person name="Malmstrom R."/>
            <person name="Stieglmeier M."/>
            <person name="Klingl A."/>
            <person name="Woyke T."/>
            <person name="Ryan C.M."/>
            <person name="Banfield J.F."/>
        </authorList>
    </citation>
    <scope>NUCLEOTIDE SEQUENCE [LARGE SCALE GENOMIC DNA]</scope>
    <source>
        <strain evidence="1">CG11_big_fil_rev_8_21_14_0_20_42_13</strain>
    </source>
</reference>
<organism evidence="1 2">
    <name type="scientific">Candidatus Ghiorseimicrobium undicola</name>
    <dbReference type="NCBI Taxonomy" id="1974746"/>
    <lineage>
        <taxon>Bacteria</taxon>
        <taxon>Pseudomonadati</taxon>
        <taxon>Candidatus Omnitrophota</taxon>
        <taxon>Candidatus Ghiorseimicrobium</taxon>
    </lineage>
</organism>
<protein>
    <submittedName>
        <fullName evidence="1">Uncharacterized protein</fullName>
    </submittedName>
</protein>
<evidence type="ECO:0000313" key="2">
    <source>
        <dbReference type="Proteomes" id="UP000229641"/>
    </source>
</evidence>
<evidence type="ECO:0000313" key="1">
    <source>
        <dbReference type="EMBL" id="PIQ88487.1"/>
    </source>
</evidence>
<comment type="caution">
    <text evidence="1">The sequence shown here is derived from an EMBL/GenBank/DDBJ whole genome shotgun (WGS) entry which is preliminary data.</text>
</comment>
<accession>A0A2H0LVV9</accession>
<sequence>MAKFSRPFFTFEGDLGLKNEEKRVEYIFGNIIKLIDKRTIMAYIDTVHFSGMFEGGTATLK</sequence>
<dbReference type="Proteomes" id="UP000229641">
    <property type="component" value="Unassembled WGS sequence"/>
</dbReference>
<dbReference type="AlphaFoldDB" id="A0A2H0LVV9"/>
<gene>
    <name evidence="1" type="ORF">COV72_08130</name>
</gene>